<dbReference type="InterPro" id="IPR050291">
    <property type="entry name" value="CDF_Transporter"/>
</dbReference>
<evidence type="ECO:0000256" key="1">
    <source>
        <dbReference type="ARBA" id="ARBA00004141"/>
    </source>
</evidence>
<dbReference type="Gene3D" id="1.20.1510.10">
    <property type="entry name" value="Cation efflux protein transmembrane domain"/>
    <property type="match status" value="1"/>
</dbReference>
<gene>
    <name evidence="10" type="ORF">H9872_08920</name>
</gene>
<accession>A0A9E2NM00</accession>
<dbReference type="Proteomes" id="UP000824229">
    <property type="component" value="Unassembled WGS sequence"/>
</dbReference>
<keyword evidence="3" id="KW-0813">Transport</keyword>
<sequence>LNDVIATSAVLIALIIAKFTGWHLDGYMGILVGCFVFYSGIQLIKETVNPLLGEAPSPELIQTVQEKLMSYSVVCGFHDLVLHSYGPNRYFASVHAEVPADANLLYCHDIIDTIEKDFEKELGINLVIHLDPIITDDVLTNTLKDQIKDIVSTIDSSLSIHDFRLVSGPTHSNLIFDVNVPVAFSIKPKELAHMIDTKVKELDPTYYTVITVDTNYVSTSISSYDSNSQ</sequence>
<evidence type="ECO:0000259" key="9">
    <source>
        <dbReference type="Pfam" id="PF16916"/>
    </source>
</evidence>
<evidence type="ECO:0000256" key="7">
    <source>
        <dbReference type="SAM" id="Phobius"/>
    </source>
</evidence>
<proteinExistence type="inferred from homology"/>
<name>A0A9E2NM00_9FIRM</name>
<feature type="transmembrane region" description="Helical" evidence="7">
    <location>
        <begin position="27"/>
        <end position="44"/>
    </location>
</feature>
<dbReference type="InterPro" id="IPR036837">
    <property type="entry name" value="Cation_efflux_CTD_sf"/>
</dbReference>
<keyword evidence="6 7" id="KW-0472">Membrane</keyword>
<feature type="domain" description="Cation efflux protein transmembrane" evidence="8">
    <location>
        <begin position="1"/>
        <end position="52"/>
    </location>
</feature>
<evidence type="ECO:0000259" key="8">
    <source>
        <dbReference type="Pfam" id="PF01545"/>
    </source>
</evidence>
<evidence type="ECO:0000256" key="3">
    <source>
        <dbReference type="ARBA" id="ARBA00022448"/>
    </source>
</evidence>
<evidence type="ECO:0000313" key="11">
    <source>
        <dbReference type="Proteomes" id="UP000824229"/>
    </source>
</evidence>
<dbReference type="Pfam" id="PF16916">
    <property type="entry name" value="ZT_dimer"/>
    <property type="match status" value="1"/>
</dbReference>
<dbReference type="PANTHER" id="PTHR43840">
    <property type="entry name" value="MITOCHONDRIAL METAL TRANSPORTER 1-RELATED"/>
    <property type="match status" value="1"/>
</dbReference>
<comment type="subcellular location">
    <subcellularLocation>
        <location evidence="1">Membrane</location>
        <topology evidence="1">Multi-pass membrane protein</topology>
    </subcellularLocation>
</comment>
<dbReference type="GO" id="GO:0008324">
    <property type="term" value="F:monoatomic cation transmembrane transporter activity"/>
    <property type="evidence" value="ECO:0007669"/>
    <property type="project" value="TreeGrafter"/>
</dbReference>
<comment type="similarity">
    <text evidence="2">Belongs to the cation diffusion facilitator (CDF) transporter (TC 2.A.4) family.</text>
</comment>
<dbReference type="SUPFAM" id="SSF161111">
    <property type="entry name" value="Cation efflux protein transmembrane domain-like"/>
    <property type="match status" value="1"/>
</dbReference>
<dbReference type="InterPro" id="IPR027470">
    <property type="entry name" value="Cation_efflux_CTD"/>
</dbReference>
<reference evidence="10" key="1">
    <citation type="journal article" date="2021" name="PeerJ">
        <title>Extensive microbial diversity within the chicken gut microbiome revealed by metagenomics and culture.</title>
        <authorList>
            <person name="Gilroy R."/>
            <person name="Ravi A."/>
            <person name="Getino M."/>
            <person name="Pursley I."/>
            <person name="Horton D.L."/>
            <person name="Alikhan N.F."/>
            <person name="Baker D."/>
            <person name="Gharbi K."/>
            <person name="Hall N."/>
            <person name="Watson M."/>
            <person name="Adriaenssens E.M."/>
            <person name="Foster-Nyarko E."/>
            <person name="Jarju S."/>
            <person name="Secka A."/>
            <person name="Antonio M."/>
            <person name="Oren A."/>
            <person name="Chaudhuri R.R."/>
            <person name="La Ragione R."/>
            <person name="Hildebrand F."/>
            <person name="Pallen M.J."/>
        </authorList>
    </citation>
    <scope>NUCLEOTIDE SEQUENCE</scope>
    <source>
        <strain evidence="10">B5-657</strain>
    </source>
</reference>
<evidence type="ECO:0000256" key="6">
    <source>
        <dbReference type="ARBA" id="ARBA00023136"/>
    </source>
</evidence>
<feature type="domain" description="Cation efflux protein cytoplasmic" evidence="9">
    <location>
        <begin position="56"/>
        <end position="132"/>
    </location>
</feature>
<dbReference type="EMBL" id="JAHLFQ010000207">
    <property type="protein sequence ID" value="MBU3804860.1"/>
    <property type="molecule type" value="Genomic_DNA"/>
</dbReference>
<evidence type="ECO:0000256" key="4">
    <source>
        <dbReference type="ARBA" id="ARBA00022692"/>
    </source>
</evidence>
<dbReference type="Gene3D" id="3.30.70.1350">
    <property type="entry name" value="Cation efflux protein, cytoplasmic domain"/>
    <property type="match status" value="1"/>
</dbReference>
<keyword evidence="5 7" id="KW-1133">Transmembrane helix</keyword>
<dbReference type="GO" id="GO:0016020">
    <property type="term" value="C:membrane"/>
    <property type="evidence" value="ECO:0007669"/>
    <property type="project" value="UniProtKB-SubCell"/>
</dbReference>
<dbReference type="SUPFAM" id="SSF160240">
    <property type="entry name" value="Cation efflux protein cytoplasmic domain-like"/>
    <property type="match status" value="1"/>
</dbReference>
<keyword evidence="4 7" id="KW-0812">Transmembrane</keyword>
<dbReference type="InterPro" id="IPR027469">
    <property type="entry name" value="Cation_efflux_TMD_sf"/>
</dbReference>
<protein>
    <submittedName>
        <fullName evidence="10">Cation-efflux pump</fullName>
    </submittedName>
</protein>
<dbReference type="Pfam" id="PF01545">
    <property type="entry name" value="Cation_efflux"/>
    <property type="match status" value="1"/>
</dbReference>
<organism evidence="10 11">
    <name type="scientific">Candidatus Cellulosilyticum pullistercoris</name>
    <dbReference type="NCBI Taxonomy" id="2838521"/>
    <lineage>
        <taxon>Bacteria</taxon>
        <taxon>Bacillati</taxon>
        <taxon>Bacillota</taxon>
        <taxon>Clostridia</taxon>
        <taxon>Lachnospirales</taxon>
        <taxon>Cellulosilyticaceae</taxon>
        <taxon>Cellulosilyticum</taxon>
    </lineage>
</organism>
<dbReference type="PANTHER" id="PTHR43840:SF15">
    <property type="entry name" value="MITOCHONDRIAL METAL TRANSPORTER 1-RELATED"/>
    <property type="match status" value="1"/>
</dbReference>
<feature type="non-terminal residue" evidence="10">
    <location>
        <position position="1"/>
    </location>
</feature>
<evidence type="ECO:0000313" key="10">
    <source>
        <dbReference type="EMBL" id="MBU3804860.1"/>
    </source>
</evidence>
<dbReference type="InterPro" id="IPR058533">
    <property type="entry name" value="Cation_efflux_TM"/>
</dbReference>
<dbReference type="AlphaFoldDB" id="A0A9E2NM00"/>
<reference evidence="10" key="2">
    <citation type="submission" date="2021-04" db="EMBL/GenBank/DDBJ databases">
        <authorList>
            <person name="Gilroy R."/>
        </authorList>
    </citation>
    <scope>NUCLEOTIDE SEQUENCE</scope>
    <source>
        <strain evidence="10">B5-657</strain>
    </source>
</reference>
<evidence type="ECO:0000256" key="5">
    <source>
        <dbReference type="ARBA" id="ARBA00022989"/>
    </source>
</evidence>
<evidence type="ECO:0000256" key="2">
    <source>
        <dbReference type="ARBA" id="ARBA00008114"/>
    </source>
</evidence>
<comment type="caution">
    <text evidence="10">The sequence shown here is derived from an EMBL/GenBank/DDBJ whole genome shotgun (WGS) entry which is preliminary data.</text>
</comment>